<keyword evidence="1" id="KW-1133">Transmembrane helix</keyword>
<protein>
    <submittedName>
        <fullName evidence="2">Uncharacterized protein</fullName>
    </submittedName>
</protein>
<gene>
    <name evidence="2" type="ORF">ACFOZ4_13610</name>
</gene>
<organism evidence="2 3">
    <name type="scientific">Hamadaea flava</name>
    <dbReference type="NCBI Taxonomy" id="1742688"/>
    <lineage>
        <taxon>Bacteria</taxon>
        <taxon>Bacillati</taxon>
        <taxon>Actinomycetota</taxon>
        <taxon>Actinomycetes</taxon>
        <taxon>Micromonosporales</taxon>
        <taxon>Micromonosporaceae</taxon>
        <taxon>Hamadaea</taxon>
    </lineage>
</organism>
<comment type="caution">
    <text evidence="2">The sequence shown here is derived from an EMBL/GenBank/DDBJ whole genome shotgun (WGS) entry which is preliminary data.</text>
</comment>
<dbReference type="RefSeq" id="WP_253755347.1">
    <property type="nucleotide sequence ID" value="NZ_JAMZDZ010000001.1"/>
</dbReference>
<evidence type="ECO:0000256" key="1">
    <source>
        <dbReference type="SAM" id="Phobius"/>
    </source>
</evidence>
<keyword evidence="1" id="KW-0812">Transmembrane</keyword>
<evidence type="ECO:0000313" key="2">
    <source>
        <dbReference type="EMBL" id="MFC4131643.1"/>
    </source>
</evidence>
<reference evidence="3" key="1">
    <citation type="journal article" date="2019" name="Int. J. Syst. Evol. Microbiol.">
        <title>The Global Catalogue of Microorganisms (GCM) 10K type strain sequencing project: providing services to taxonomists for standard genome sequencing and annotation.</title>
        <authorList>
            <consortium name="The Broad Institute Genomics Platform"/>
            <consortium name="The Broad Institute Genome Sequencing Center for Infectious Disease"/>
            <person name="Wu L."/>
            <person name="Ma J."/>
        </authorList>
    </citation>
    <scope>NUCLEOTIDE SEQUENCE [LARGE SCALE GENOMIC DNA]</scope>
    <source>
        <strain evidence="3">CGMCC 4.7289</strain>
    </source>
</reference>
<keyword evidence="1" id="KW-0472">Membrane</keyword>
<proteinExistence type="predicted"/>
<keyword evidence="3" id="KW-1185">Reference proteome</keyword>
<name>A0ABV8LMV4_9ACTN</name>
<feature type="transmembrane region" description="Helical" evidence="1">
    <location>
        <begin position="21"/>
        <end position="39"/>
    </location>
</feature>
<dbReference type="EMBL" id="JBHSAY010000006">
    <property type="protein sequence ID" value="MFC4131643.1"/>
    <property type="molecule type" value="Genomic_DNA"/>
</dbReference>
<evidence type="ECO:0000313" key="3">
    <source>
        <dbReference type="Proteomes" id="UP001595816"/>
    </source>
</evidence>
<sequence>MTTPTPVKAAQPQRKFKSKHVAYGVIGVIVLGCCGFAVYRDNRRDCVDPNTMQRIDSSYCRSGGHGRWYYGGHGGGGTGKVTGGSFTRGGFGSHFGGGS</sequence>
<dbReference type="Proteomes" id="UP001595816">
    <property type="component" value="Unassembled WGS sequence"/>
</dbReference>
<accession>A0ABV8LMV4</accession>